<keyword evidence="1" id="KW-0472">Membrane</keyword>
<sequence>MEILYGILRAIAVILGEIIESLTGLINSIFGTMLGKLGLVILLIVAMCLDNYFRKKERRING</sequence>
<feature type="transmembrane region" description="Helical" evidence="1">
    <location>
        <begin position="33"/>
        <end position="53"/>
    </location>
</feature>
<evidence type="ECO:0000313" key="2">
    <source>
        <dbReference type="EMBL" id="BCI56817.1"/>
    </source>
</evidence>
<keyword evidence="2" id="KW-0614">Plasmid</keyword>
<evidence type="ECO:0000256" key="1">
    <source>
        <dbReference type="SAM" id="Phobius"/>
    </source>
</evidence>
<reference evidence="2" key="1">
    <citation type="submission" date="2020-07" db="EMBL/GenBank/DDBJ databases">
        <title>Complete nucleotide sequence of conjugal plasmid pEF-D harboring vanD1 gene in Enterococcus faecium JH5687.</title>
        <authorList>
            <person name="Hisatsune J."/>
            <person name="Sugai M."/>
        </authorList>
    </citation>
    <scope>NUCLEOTIDE SEQUENCE</scope>
    <source>
        <strain evidence="2">JH5687</strain>
        <plasmid evidence="2">pEF-D</plasmid>
    </source>
</reference>
<geneLocation type="plasmid" evidence="2">
    <name>pEF-D</name>
</geneLocation>
<keyword evidence="1" id="KW-0812">Transmembrane</keyword>
<keyword evidence="1" id="KW-1133">Transmembrane helix</keyword>
<dbReference type="AlphaFoldDB" id="A0A810JZN8"/>
<dbReference type="EMBL" id="LC569722">
    <property type="protein sequence ID" value="BCI56817.1"/>
    <property type="molecule type" value="Genomic_DNA"/>
</dbReference>
<accession>A0A810JZN8</accession>
<name>A0A810JZN8_ENTFC</name>
<protein>
    <submittedName>
        <fullName evidence="2">Uncharacterized protein</fullName>
    </submittedName>
</protein>
<organism evidence="2">
    <name type="scientific">Enterococcus faecium</name>
    <name type="common">Streptococcus faecium</name>
    <dbReference type="NCBI Taxonomy" id="1352"/>
    <lineage>
        <taxon>Bacteria</taxon>
        <taxon>Bacillati</taxon>
        <taxon>Bacillota</taxon>
        <taxon>Bacilli</taxon>
        <taxon>Lactobacillales</taxon>
        <taxon>Enterococcaceae</taxon>
        <taxon>Enterococcus</taxon>
    </lineage>
</organism>
<feature type="transmembrane region" description="Helical" evidence="1">
    <location>
        <begin position="7"/>
        <end position="27"/>
    </location>
</feature>
<proteinExistence type="predicted"/>